<dbReference type="EMBL" id="NFLJ01000025">
    <property type="protein sequence ID" value="OUQ33726.1"/>
    <property type="molecule type" value="Genomic_DNA"/>
</dbReference>
<keyword evidence="10 17" id="KW-0067">ATP-binding</keyword>
<keyword evidence="13 17" id="KW-0961">Cell wall biogenesis/degradation</keyword>
<evidence type="ECO:0000256" key="9">
    <source>
        <dbReference type="ARBA" id="ARBA00022741"/>
    </source>
</evidence>
<evidence type="ECO:0000256" key="4">
    <source>
        <dbReference type="ARBA" id="ARBA00010416"/>
    </source>
</evidence>
<evidence type="ECO:0000256" key="6">
    <source>
        <dbReference type="ARBA" id="ARBA00015655"/>
    </source>
</evidence>
<evidence type="ECO:0000256" key="10">
    <source>
        <dbReference type="ARBA" id="ARBA00022840"/>
    </source>
</evidence>
<keyword evidence="22" id="KW-1185">Reference proteome</keyword>
<evidence type="ECO:0000256" key="2">
    <source>
        <dbReference type="ARBA" id="ARBA00004496"/>
    </source>
</evidence>
<dbReference type="InterPro" id="IPR036615">
    <property type="entry name" value="Mur_ligase_C_dom_sf"/>
</dbReference>
<dbReference type="Pfam" id="PF02875">
    <property type="entry name" value="Mur_ligase_C"/>
    <property type="match status" value="1"/>
</dbReference>
<dbReference type="GO" id="GO:0051301">
    <property type="term" value="P:cell division"/>
    <property type="evidence" value="ECO:0007669"/>
    <property type="project" value="UniProtKB-KW"/>
</dbReference>
<evidence type="ECO:0000256" key="7">
    <source>
        <dbReference type="ARBA" id="ARBA00022490"/>
    </source>
</evidence>
<evidence type="ECO:0000256" key="11">
    <source>
        <dbReference type="ARBA" id="ARBA00022960"/>
    </source>
</evidence>
<evidence type="ECO:0000256" key="8">
    <source>
        <dbReference type="ARBA" id="ARBA00022598"/>
    </source>
</evidence>
<feature type="domain" description="Mur ligase C-terminal" evidence="19">
    <location>
        <begin position="313"/>
        <end position="422"/>
    </location>
</feature>
<dbReference type="GO" id="GO:0008360">
    <property type="term" value="P:regulation of cell shape"/>
    <property type="evidence" value="ECO:0007669"/>
    <property type="project" value="UniProtKB-KW"/>
</dbReference>
<dbReference type="NCBIfam" id="TIGR01087">
    <property type="entry name" value="murD"/>
    <property type="match status" value="1"/>
</dbReference>
<reference evidence="21 22" key="1">
    <citation type="journal article" date="2018" name="BMC Genomics">
        <title>Whole genome sequencing and function prediction of 133 gut anaerobes isolated from chicken caecum in pure cultures.</title>
        <authorList>
            <person name="Medvecky M."/>
            <person name="Cejkova D."/>
            <person name="Polansky O."/>
            <person name="Karasova D."/>
            <person name="Kubasova T."/>
            <person name="Cizek A."/>
            <person name="Rychlik I."/>
        </authorList>
    </citation>
    <scope>NUCLEOTIDE SEQUENCE [LARGE SCALE GENOMIC DNA]</scope>
    <source>
        <strain evidence="21 22">An13</strain>
    </source>
</reference>
<dbReference type="Gene3D" id="3.90.190.20">
    <property type="entry name" value="Mur ligase, C-terminal domain"/>
    <property type="match status" value="1"/>
</dbReference>
<evidence type="ECO:0000256" key="13">
    <source>
        <dbReference type="ARBA" id="ARBA00023316"/>
    </source>
</evidence>
<dbReference type="SUPFAM" id="SSF53244">
    <property type="entry name" value="MurD-like peptide ligases, peptide-binding domain"/>
    <property type="match status" value="1"/>
</dbReference>
<dbReference type="InterPro" id="IPR004101">
    <property type="entry name" value="Mur_ligase_C"/>
</dbReference>
<dbReference type="GO" id="GO:0008764">
    <property type="term" value="F:UDP-N-acetylmuramoylalanine-D-glutamate ligase activity"/>
    <property type="evidence" value="ECO:0007669"/>
    <property type="project" value="UniProtKB-UniRule"/>
</dbReference>
<comment type="catalytic activity">
    <reaction evidence="16 17 18">
        <text>UDP-N-acetyl-alpha-D-muramoyl-L-alanine + D-glutamate + ATP = UDP-N-acetyl-alpha-D-muramoyl-L-alanyl-D-glutamate + ADP + phosphate + H(+)</text>
        <dbReference type="Rhea" id="RHEA:16429"/>
        <dbReference type="ChEBI" id="CHEBI:15378"/>
        <dbReference type="ChEBI" id="CHEBI:29986"/>
        <dbReference type="ChEBI" id="CHEBI:30616"/>
        <dbReference type="ChEBI" id="CHEBI:43474"/>
        <dbReference type="ChEBI" id="CHEBI:83898"/>
        <dbReference type="ChEBI" id="CHEBI:83900"/>
        <dbReference type="ChEBI" id="CHEBI:456216"/>
        <dbReference type="EC" id="6.3.2.9"/>
    </reaction>
</comment>
<evidence type="ECO:0000256" key="18">
    <source>
        <dbReference type="RuleBase" id="RU003664"/>
    </source>
</evidence>
<dbReference type="UniPathway" id="UPA00219"/>
<dbReference type="SUPFAM" id="SSF51984">
    <property type="entry name" value="MurCD N-terminal domain"/>
    <property type="match status" value="1"/>
</dbReference>
<dbReference type="GO" id="GO:0071555">
    <property type="term" value="P:cell wall organization"/>
    <property type="evidence" value="ECO:0007669"/>
    <property type="project" value="UniProtKB-KW"/>
</dbReference>
<evidence type="ECO:0000313" key="21">
    <source>
        <dbReference type="EMBL" id="OUQ33726.1"/>
    </source>
</evidence>
<dbReference type="AlphaFoldDB" id="A0A1Y4SUX6"/>
<keyword evidence="17 18" id="KW-0131">Cell cycle</keyword>
<keyword evidence="17 18" id="KW-0132">Cell division</keyword>
<dbReference type="SUPFAM" id="SSF53623">
    <property type="entry name" value="MurD-like peptide ligases, catalytic domain"/>
    <property type="match status" value="1"/>
</dbReference>
<evidence type="ECO:0000256" key="3">
    <source>
        <dbReference type="ARBA" id="ARBA00004752"/>
    </source>
</evidence>
<dbReference type="InterPro" id="IPR036565">
    <property type="entry name" value="Mur-like_cat_sf"/>
</dbReference>
<comment type="subcellular location">
    <subcellularLocation>
        <location evidence="2 17 18">Cytoplasm</location>
    </subcellularLocation>
</comment>
<evidence type="ECO:0000256" key="15">
    <source>
        <dbReference type="ARBA" id="ARBA00032324"/>
    </source>
</evidence>
<evidence type="ECO:0000256" key="1">
    <source>
        <dbReference type="ARBA" id="ARBA00002734"/>
    </source>
</evidence>
<evidence type="ECO:0000256" key="17">
    <source>
        <dbReference type="HAMAP-Rule" id="MF_00639"/>
    </source>
</evidence>
<evidence type="ECO:0000313" key="22">
    <source>
        <dbReference type="Proteomes" id="UP000195305"/>
    </source>
</evidence>
<organism evidence="21 22">
    <name type="scientific">Massilimicrobiota timonensis</name>
    <dbReference type="NCBI Taxonomy" id="1776392"/>
    <lineage>
        <taxon>Bacteria</taxon>
        <taxon>Bacillati</taxon>
        <taxon>Bacillota</taxon>
        <taxon>Erysipelotrichia</taxon>
        <taxon>Erysipelotrichales</taxon>
        <taxon>Erysipelotrichaceae</taxon>
        <taxon>Massilimicrobiota</taxon>
    </lineage>
</organism>
<dbReference type="HAMAP" id="MF_00639">
    <property type="entry name" value="MurD"/>
    <property type="match status" value="1"/>
</dbReference>
<dbReference type="InterPro" id="IPR005762">
    <property type="entry name" value="MurD"/>
</dbReference>
<proteinExistence type="inferred from homology"/>
<feature type="domain" description="Mur ligase central" evidence="20">
    <location>
        <begin position="113"/>
        <end position="290"/>
    </location>
</feature>
<dbReference type="OrthoDB" id="9809796at2"/>
<evidence type="ECO:0000256" key="16">
    <source>
        <dbReference type="ARBA" id="ARBA00047632"/>
    </source>
</evidence>
<dbReference type="Proteomes" id="UP000195305">
    <property type="component" value="Unassembled WGS sequence"/>
</dbReference>
<keyword evidence="7 17" id="KW-0963">Cytoplasm</keyword>
<keyword evidence="9 17" id="KW-0547">Nucleotide-binding</keyword>
<accession>A0A1Y4SUX6</accession>
<name>A0A1Y4SUX6_9FIRM</name>
<dbReference type="GO" id="GO:0009252">
    <property type="term" value="P:peptidoglycan biosynthetic process"/>
    <property type="evidence" value="ECO:0007669"/>
    <property type="project" value="UniProtKB-UniRule"/>
</dbReference>
<dbReference type="InterPro" id="IPR013221">
    <property type="entry name" value="Mur_ligase_cen"/>
</dbReference>
<evidence type="ECO:0000256" key="5">
    <source>
        <dbReference type="ARBA" id="ARBA00012212"/>
    </source>
</evidence>
<dbReference type="GO" id="GO:0005524">
    <property type="term" value="F:ATP binding"/>
    <property type="evidence" value="ECO:0007669"/>
    <property type="project" value="UniProtKB-UniRule"/>
</dbReference>
<comment type="caution">
    <text evidence="21">The sequence shown here is derived from an EMBL/GenBank/DDBJ whole genome shotgun (WGS) entry which is preliminary data.</text>
</comment>
<protein>
    <recommendedName>
        <fullName evidence="6 17">UDP-N-acetylmuramoylalanine--D-glutamate ligase</fullName>
        <ecNumber evidence="5 17">6.3.2.9</ecNumber>
    </recommendedName>
    <alternativeName>
        <fullName evidence="15 17">D-glutamic acid-adding enzyme</fullName>
    </alternativeName>
    <alternativeName>
        <fullName evidence="14 17">UDP-N-acetylmuramoyl-L-alanyl-D-glutamate synthetase</fullName>
    </alternativeName>
</protein>
<gene>
    <name evidence="17" type="primary">murD</name>
    <name evidence="21" type="ORF">B5E75_09025</name>
</gene>
<sequence>MLKGKKVLVLGLAKSGRAAVELLDAMHATITVNEFAAKDHIDCYDEYLARGIEMIVGGHPDELFERDFDFVVKNPGINYHKPFVLRLKERGIPVYTEIELAYQVAQMQNYIAVTGTNGKTTTVTLIDAILRQAKHEVCLAGNVGTPYSSLVLKNQLMNHSGYDIVLEMSNFQLLDIAKFHPHISTIINLTPDHLDYMASLDEYYTSKTRIYMNQTEDDYFIENLDDDILQSYLTKYPVSAKRVTFSLSKEADCMIQNQAIYYQGKHVIDLNEIKIVGKHNIQNMMIAIIACALSHVSLEDIHQGLAAFQGVEHRIEFVREYQGVKYYNDSKATNTDAAIIALKAFDQPVILLMGGHEKGLDLSEMSTYQSCISSLICFGEAKERFAKEMHCPQTYVVDHMKDAVMKAKEIAKEGDIVLLSPSTSSYDEFSGYEERGKVFKEIVHDFK</sequence>
<comment type="pathway">
    <text evidence="3 17 18">Cell wall biogenesis; peptidoglycan biosynthesis.</text>
</comment>
<keyword evidence="12 17" id="KW-0573">Peptidoglycan synthesis</keyword>
<dbReference type="PANTHER" id="PTHR43692:SF1">
    <property type="entry name" value="UDP-N-ACETYLMURAMOYLALANINE--D-GLUTAMATE LIGASE"/>
    <property type="match status" value="1"/>
</dbReference>
<dbReference type="RefSeq" id="WP_087358532.1">
    <property type="nucleotide sequence ID" value="NZ_NFLJ01000025.1"/>
</dbReference>
<evidence type="ECO:0000256" key="12">
    <source>
        <dbReference type="ARBA" id="ARBA00022984"/>
    </source>
</evidence>
<keyword evidence="11 17" id="KW-0133">Cell shape</keyword>
<dbReference type="EC" id="6.3.2.9" evidence="5 17"/>
<dbReference type="Gene3D" id="3.40.1190.10">
    <property type="entry name" value="Mur-like, catalytic domain"/>
    <property type="match status" value="1"/>
</dbReference>
<dbReference type="Gene3D" id="3.40.50.720">
    <property type="entry name" value="NAD(P)-binding Rossmann-like Domain"/>
    <property type="match status" value="1"/>
</dbReference>
<dbReference type="GO" id="GO:0005737">
    <property type="term" value="C:cytoplasm"/>
    <property type="evidence" value="ECO:0007669"/>
    <property type="project" value="UniProtKB-SubCell"/>
</dbReference>
<comment type="similarity">
    <text evidence="4 17">Belongs to the MurCDEF family.</text>
</comment>
<evidence type="ECO:0000259" key="20">
    <source>
        <dbReference type="Pfam" id="PF08245"/>
    </source>
</evidence>
<feature type="binding site" evidence="17">
    <location>
        <begin position="115"/>
        <end position="121"/>
    </location>
    <ligand>
        <name>ATP</name>
        <dbReference type="ChEBI" id="CHEBI:30616"/>
    </ligand>
</feature>
<comment type="function">
    <text evidence="1 17 18">Cell wall formation. Catalyzes the addition of glutamate to the nucleotide precursor UDP-N-acetylmuramoyl-L-alanine (UMA).</text>
</comment>
<evidence type="ECO:0000259" key="19">
    <source>
        <dbReference type="Pfam" id="PF02875"/>
    </source>
</evidence>
<keyword evidence="8 17" id="KW-0436">Ligase</keyword>
<evidence type="ECO:0000256" key="14">
    <source>
        <dbReference type="ARBA" id="ARBA00030398"/>
    </source>
</evidence>
<dbReference type="PANTHER" id="PTHR43692">
    <property type="entry name" value="UDP-N-ACETYLMURAMOYLALANINE--D-GLUTAMATE LIGASE"/>
    <property type="match status" value="1"/>
</dbReference>
<dbReference type="Pfam" id="PF08245">
    <property type="entry name" value="Mur_ligase_M"/>
    <property type="match status" value="1"/>
</dbReference>